<reference evidence="3" key="1">
    <citation type="journal article" date="2019" name="Int. J. Syst. Evol. Microbiol.">
        <title>The Global Catalogue of Microorganisms (GCM) 10K type strain sequencing project: providing services to taxonomists for standard genome sequencing and annotation.</title>
        <authorList>
            <consortium name="The Broad Institute Genomics Platform"/>
            <consortium name="The Broad Institute Genome Sequencing Center for Infectious Disease"/>
            <person name="Wu L."/>
            <person name="Ma J."/>
        </authorList>
    </citation>
    <scope>NUCLEOTIDE SEQUENCE [LARGE SCALE GENOMIC DNA]</scope>
    <source>
        <strain evidence="3">JCM 17923</strain>
    </source>
</reference>
<evidence type="ECO:0000313" key="2">
    <source>
        <dbReference type="EMBL" id="GAA4369611.1"/>
    </source>
</evidence>
<proteinExistence type="predicted"/>
<dbReference type="NCBIfam" id="TIGR00573">
    <property type="entry name" value="dnaq"/>
    <property type="match status" value="1"/>
</dbReference>
<evidence type="ECO:0000313" key="3">
    <source>
        <dbReference type="Proteomes" id="UP001501153"/>
    </source>
</evidence>
<dbReference type="CDD" id="cd06130">
    <property type="entry name" value="DNA_pol_III_epsilon_like"/>
    <property type="match status" value="1"/>
</dbReference>
<protein>
    <submittedName>
        <fullName evidence="2">3'-5' exonuclease</fullName>
    </submittedName>
</protein>
<organism evidence="2 3">
    <name type="scientific">Hymenobacter saemangeumensis</name>
    <dbReference type="NCBI Taxonomy" id="1084522"/>
    <lineage>
        <taxon>Bacteria</taxon>
        <taxon>Pseudomonadati</taxon>
        <taxon>Bacteroidota</taxon>
        <taxon>Cytophagia</taxon>
        <taxon>Cytophagales</taxon>
        <taxon>Hymenobacteraceae</taxon>
        <taxon>Hymenobacter</taxon>
    </lineage>
</organism>
<dbReference type="InterPro" id="IPR036397">
    <property type="entry name" value="RNaseH_sf"/>
</dbReference>
<dbReference type="PANTHER" id="PTHR30231">
    <property type="entry name" value="DNA POLYMERASE III SUBUNIT EPSILON"/>
    <property type="match status" value="1"/>
</dbReference>
<keyword evidence="3" id="KW-1185">Reference proteome</keyword>
<dbReference type="PANTHER" id="PTHR30231:SF42">
    <property type="entry name" value="EXONUCLEASE"/>
    <property type="match status" value="1"/>
</dbReference>
<gene>
    <name evidence="2" type="ORF">GCM10023185_43420</name>
</gene>
<dbReference type="Proteomes" id="UP001501153">
    <property type="component" value="Unassembled WGS sequence"/>
</dbReference>
<accession>A0ABP8ISV3</accession>
<evidence type="ECO:0000259" key="1">
    <source>
        <dbReference type="SMART" id="SM00479"/>
    </source>
</evidence>
<dbReference type="EMBL" id="BAABGZ010000081">
    <property type="protein sequence ID" value="GAA4369611.1"/>
    <property type="molecule type" value="Genomic_DNA"/>
</dbReference>
<comment type="caution">
    <text evidence="2">The sequence shown here is derived from an EMBL/GenBank/DDBJ whole genome shotgun (WGS) entry which is preliminary data.</text>
</comment>
<dbReference type="Gene3D" id="3.30.420.10">
    <property type="entry name" value="Ribonuclease H-like superfamily/Ribonuclease H"/>
    <property type="match status" value="1"/>
</dbReference>
<dbReference type="SMART" id="SM00479">
    <property type="entry name" value="EXOIII"/>
    <property type="match status" value="1"/>
</dbReference>
<dbReference type="GO" id="GO:0004527">
    <property type="term" value="F:exonuclease activity"/>
    <property type="evidence" value="ECO:0007669"/>
    <property type="project" value="UniProtKB-KW"/>
</dbReference>
<dbReference type="Pfam" id="PF00929">
    <property type="entry name" value="RNase_T"/>
    <property type="match status" value="1"/>
</dbReference>
<dbReference type="InterPro" id="IPR006054">
    <property type="entry name" value="DnaQ"/>
</dbReference>
<keyword evidence="2" id="KW-0378">Hydrolase</keyword>
<keyword evidence="2" id="KW-0269">Exonuclease</keyword>
<name>A0ABP8ISV3_9BACT</name>
<dbReference type="InterPro" id="IPR012337">
    <property type="entry name" value="RNaseH-like_sf"/>
</dbReference>
<keyword evidence="2" id="KW-0540">Nuclease</keyword>
<feature type="domain" description="Exonuclease" evidence="1">
    <location>
        <begin position="13"/>
        <end position="177"/>
    </location>
</feature>
<dbReference type="SUPFAM" id="SSF53098">
    <property type="entry name" value="Ribonuclease H-like"/>
    <property type="match status" value="1"/>
</dbReference>
<dbReference type="InterPro" id="IPR013520">
    <property type="entry name" value="Ribonucl_H"/>
</dbReference>
<sequence>MEATFTRALADLNFTAIDFETANERRASACAIGVVQVRGGEIADSYYTLLRPREVRVSGINYSVHGIAEADLHGAPTLAEVWAELLPRLHGQVVVAHNAAFDVSVLEHSCRDFELSLPAFRSLCSVKLAKAAWPQLQRHRLNNLAEHFGLALNHHDALDDARVCAEVTVRAFRSGFPFPLCFKQRELTAGLAARVNKMAKARA</sequence>
<dbReference type="RefSeq" id="WP_345238261.1">
    <property type="nucleotide sequence ID" value="NZ_BAABGZ010000081.1"/>
</dbReference>